<dbReference type="OrthoDB" id="124239at2759"/>
<feature type="domain" description="MIT" evidence="2">
    <location>
        <begin position="197"/>
        <end position="274"/>
    </location>
</feature>
<dbReference type="Proteomes" id="UP000243217">
    <property type="component" value="Unassembled WGS sequence"/>
</dbReference>
<evidence type="ECO:0000313" key="4">
    <source>
        <dbReference type="Proteomes" id="UP000243217"/>
    </source>
</evidence>
<dbReference type="AlphaFoldDB" id="A0A1V9ZZG1"/>
<dbReference type="Pfam" id="PF04212">
    <property type="entry name" value="MIT"/>
    <property type="match status" value="1"/>
</dbReference>
<dbReference type="Gene3D" id="1.20.58.80">
    <property type="entry name" value="Phosphotransferase system, lactose/cellobiose-type IIA subunit"/>
    <property type="match status" value="1"/>
</dbReference>
<feature type="compositionally biased region" description="Pro residues" evidence="1">
    <location>
        <begin position="162"/>
        <end position="176"/>
    </location>
</feature>
<sequence length="397" mass="43890">MATDFSNRMAQGVAWTRGTRFGLTKWTQEPFELISVELSSLDVPVVAGQSPIGIVLRYQGTELLVNNVRTIPSDCNGKFLIEFTGRTLANVRKAAKYFTAAKSSSLRFYVATQAERDLILTCLGHGEVISHKPTANIPAPLSIDTTAQPTPAFAPLNTPPTQNTPPPMQNAPPPTQNIPAPPKSPIVPNAPNNSRAVKDMIDEGFSFLGRATQQEEKGDQTAALKAYQEALRLFSEVYPRLPPNKTKTLLEEKCQEIQNIITQLQSQVPPMDKPPATETNSSLSMSERLYQLQSFADTLQLDKARSEKSIDKTDLELRLAALKNEATRAPPLETLEARWNRLRGTSGPIDKPPTISALDMALEYDLDEETNQVIREALSSPPTTEEQQLNNLLFQRK</sequence>
<proteinExistence type="predicted"/>
<gene>
    <name evidence="3" type="ORF">THRCLA_04371</name>
</gene>
<dbReference type="EMBL" id="JNBS01000931">
    <property type="protein sequence ID" value="OQS03331.1"/>
    <property type="molecule type" value="Genomic_DNA"/>
</dbReference>
<dbReference type="InterPro" id="IPR036181">
    <property type="entry name" value="MIT_dom_sf"/>
</dbReference>
<evidence type="ECO:0000313" key="3">
    <source>
        <dbReference type="EMBL" id="OQS03331.1"/>
    </source>
</evidence>
<comment type="caution">
    <text evidence="3">The sequence shown here is derived from an EMBL/GenBank/DDBJ whole genome shotgun (WGS) entry which is preliminary data.</text>
</comment>
<reference evidence="3 4" key="1">
    <citation type="journal article" date="2014" name="Genome Biol. Evol.">
        <title>The secreted proteins of Achlya hypogyna and Thraustotheca clavata identify the ancestral oomycete secretome and reveal gene acquisitions by horizontal gene transfer.</title>
        <authorList>
            <person name="Misner I."/>
            <person name="Blouin N."/>
            <person name="Leonard G."/>
            <person name="Richards T.A."/>
            <person name="Lane C.E."/>
        </authorList>
    </citation>
    <scope>NUCLEOTIDE SEQUENCE [LARGE SCALE GENOMIC DNA]</scope>
    <source>
        <strain evidence="3 4">ATCC 34112</strain>
    </source>
</reference>
<dbReference type="SMART" id="SM00745">
    <property type="entry name" value="MIT"/>
    <property type="match status" value="1"/>
</dbReference>
<keyword evidence="4" id="KW-1185">Reference proteome</keyword>
<accession>A0A1V9ZZG1</accession>
<dbReference type="InterPro" id="IPR007330">
    <property type="entry name" value="MIT_dom"/>
</dbReference>
<name>A0A1V9ZZG1_9STRA</name>
<organism evidence="3 4">
    <name type="scientific">Thraustotheca clavata</name>
    <dbReference type="NCBI Taxonomy" id="74557"/>
    <lineage>
        <taxon>Eukaryota</taxon>
        <taxon>Sar</taxon>
        <taxon>Stramenopiles</taxon>
        <taxon>Oomycota</taxon>
        <taxon>Saprolegniomycetes</taxon>
        <taxon>Saprolegniales</taxon>
        <taxon>Achlyaceae</taxon>
        <taxon>Thraustotheca</taxon>
    </lineage>
</organism>
<evidence type="ECO:0000256" key="1">
    <source>
        <dbReference type="SAM" id="MobiDB-lite"/>
    </source>
</evidence>
<dbReference type="SUPFAM" id="SSF116846">
    <property type="entry name" value="MIT domain"/>
    <property type="match status" value="1"/>
</dbReference>
<protein>
    <recommendedName>
        <fullName evidence="2">MIT domain-containing protein</fullName>
    </recommendedName>
</protein>
<evidence type="ECO:0000259" key="2">
    <source>
        <dbReference type="SMART" id="SM00745"/>
    </source>
</evidence>
<feature type="region of interest" description="Disordered" evidence="1">
    <location>
        <begin position="147"/>
        <end position="176"/>
    </location>
</feature>